<evidence type="ECO:0000256" key="2">
    <source>
        <dbReference type="ARBA" id="ARBA00023004"/>
    </source>
</evidence>
<dbReference type="InterPro" id="IPR026992">
    <property type="entry name" value="DIOX_N"/>
</dbReference>
<evidence type="ECO:0000259" key="3">
    <source>
        <dbReference type="Pfam" id="PF03171"/>
    </source>
</evidence>
<dbReference type="Pfam" id="PF03171">
    <property type="entry name" value="2OG-FeII_Oxy"/>
    <property type="match status" value="1"/>
</dbReference>
<keyword evidence="6" id="KW-1185">Reference proteome</keyword>
<feature type="domain" description="Isopenicillin N synthase-like Fe(2+) 2OG dioxygenase" evidence="3">
    <location>
        <begin position="145"/>
        <end position="215"/>
    </location>
</feature>
<dbReference type="Proteomes" id="UP000467840">
    <property type="component" value="Chromosome 9"/>
</dbReference>
<organism evidence="5 6">
    <name type="scientific">Hevea brasiliensis</name>
    <name type="common">Para rubber tree</name>
    <name type="synonym">Siphonia brasiliensis</name>
    <dbReference type="NCBI Taxonomy" id="3981"/>
    <lineage>
        <taxon>Eukaryota</taxon>
        <taxon>Viridiplantae</taxon>
        <taxon>Streptophyta</taxon>
        <taxon>Embryophyta</taxon>
        <taxon>Tracheophyta</taxon>
        <taxon>Spermatophyta</taxon>
        <taxon>Magnoliopsida</taxon>
        <taxon>eudicotyledons</taxon>
        <taxon>Gunneridae</taxon>
        <taxon>Pentapetalae</taxon>
        <taxon>rosids</taxon>
        <taxon>fabids</taxon>
        <taxon>Malpighiales</taxon>
        <taxon>Euphorbiaceae</taxon>
        <taxon>Crotonoideae</taxon>
        <taxon>Micrandreae</taxon>
        <taxon>Hevea</taxon>
    </lineage>
</organism>
<dbReference type="GO" id="GO:0009696">
    <property type="term" value="P:salicylic acid metabolic process"/>
    <property type="evidence" value="ECO:0007669"/>
    <property type="project" value="TreeGrafter"/>
</dbReference>
<accession>A0A6A6M0H3</accession>
<dbReference type="GO" id="GO:0046872">
    <property type="term" value="F:metal ion binding"/>
    <property type="evidence" value="ECO:0007669"/>
    <property type="project" value="UniProtKB-KW"/>
</dbReference>
<dbReference type="Gene3D" id="2.60.120.330">
    <property type="entry name" value="B-lactam Antibiotic, Isopenicillin N Synthase, Chain"/>
    <property type="match status" value="1"/>
</dbReference>
<dbReference type="AlphaFoldDB" id="A0A6A6M0H3"/>
<name>A0A6A6M0H3_HEVBR</name>
<evidence type="ECO:0000313" key="6">
    <source>
        <dbReference type="Proteomes" id="UP000467840"/>
    </source>
</evidence>
<proteinExistence type="predicted"/>
<reference evidence="5 6" key="1">
    <citation type="journal article" date="2020" name="Mol. Plant">
        <title>The Chromosome-Based Rubber Tree Genome Provides New Insights into Spurge Genome Evolution and Rubber Biosynthesis.</title>
        <authorList>
            <person name="Liu J."/>
            <person name="Shi C."/>
            <person name="Shi C.C."/>
            <person name="Li W."/>
            <person name="Zhang Q.J."/>
            <person name="Zhang Y."/>
            <person name="Li K."/>
            <person name="Lu H.F."/>
            <person name="Shi C."/>
            <person name="Zhu S.T."/>
            <person name="Xiao Z.Y."/>
            <person name="Nan H."/>
            <person name="Yue Y."/>
            <person name="Zhu X.G."/>
            <person name="Wu Y."/>
            <person name="Hong X.N."/>
            <person name="Fan G.Y."/>
            <person name="Tong Y."/>
            <person name="Zhang D."/>
            <person name="Mao C.L."/>
            <person name="Liu Y.L."/>
            <person name="Hao S.J."/>
            <person name="Liu W.Q."/>
            <person name="Lv M.Q."/>
            <person name="Zhang H.B."/>
            <person name="Liu Y."/>
            <person name="Hu-Tang G.R."/>
            <person name="Wang J.P."/>
            <person name="Wang J.H."/>
            <person name="Sun Y.H."/>
            <person name="Ni S.B."/>
            <person name="Chen W.B."/>
            <person name="Zhang X.C."/>
            <person name="Jiao Y.N."/>
            <person name="Eichler E.E."/>
            <person name="Li G.H."/>
            <person name="Liu X."/>
            <person name="Gao L.Z."/>
        </authorList>
    </citation>
    <scope>NUCLEOTIDE SEQUENCE [LARGE SCALE GENOMIC DNA]</scope>
    <source>
        <strain evidence="6">cv. GT1</strain>
        <tissue evidence="5">Leaf</tissue>
    </source>
</reference>
<dbReference type="InterPro" id="IPR027443">
    <property type="entry name" value="IPNS-like_sf"/>
</dbReference>
<keyword evidence="1" id="KW-0479">Metal-binding</keyword>
<dbReference type="GO" id="GO:0009694">
    <property type="term" value="P:jasmonic acid metabolic process"/>
    <property type="evidence" value="ECO:0007669"/>
    <property type="project" value="TreeGrafter"/>
</dbReference>
<dbReference type="InterPro" id="IPR044861">
    <property type="entry name" value="IPNS-like_FE2OG_OXY"/>
</dbReference>
<keyword evidence="2" id="KW-0408">Iron</keyword>
<dbReference type="InterPro" id="IPR045889">
    <property type="entry name" value="MES/HNL"/>
</dbReference>
<dbReference type="SUPFAM" id="SSF51197">
    <property type="entry name" value="Clavaminate synthase-like"/>
    <property type="match status" value="1"/>
</dbReference>
<evidence type="ECO:0008006" key="7">
    <source>
        <dbReference type="Google" id="ProtNLM"/>
    </source>
</evidence>
<evidence type="ECO:0000259" key="4">
    <source>
        <dbReference type="Pfam" id="PF14226"/>
    </source>
</evidence>
<dbReference type="Pfam" id="PF14226">
    <property type="entry name" value="DIOX_N"/>
    <property type="match status" value="1"/>
</dbReference>
<dbReference type="GO" id="GO:0080031">
    <property type="term" value="F:methyl salicylate esterase activity"/>
    <property type="evidence" value="ECO:0007669"/>
    <property type="project" value="TreeGrafter"/>
</dbReference>
<dbReference type="GO" id="GO:0080030">
    <property type="term" value="F:methyl indole-3-acetate esterase activity"/>
    <property type="evidence" value="ECO:0007669"/>
    <property type="project" value="TreeGrafter"/>
</dbReference>
<dbReference type="FunFam" id="2.60.120.330:FF:000012">
    <property type="entry name" value="Gibberellin 20 oxidase 1"/>
    <property type="match status" value="1"/>
</dbReference>
<feature type="domain" description="Non-haem dioxygenase N-terminal" evidence="4">
    <location>
        <begin position="19"/>
        <end position="96"/>
    </location>
</feature>
<gene>
    <name evidence="5" type="ORF">GH714_008291</name>
</gene>
<dbReference type="GO" id="GO:0080032">
    <property type="term" value="F:methyl jasmonate esterase activity"/>
    <property type="evidence" value="ECO:0007669"/>
    <property type="project" value="TreeGrafter"/>
</dbReference>
<comment type="caution">
    <text evidence="5">The sequence shown here is derived from an EMBL/GenBank/DDBJ whole genome shotgun (WGS) entry which is preliminary data.</text>
</comment>
<protein>
    <recommendedName>
        <fullName evidence="7">Fe2OG dioxygenase domain-containing protein</fullName>
    </recommendedName>
</protein>
<dbReference type="EMBL" id="JAAGAX010000008">
    <property type="protein sequence ID" value="KAF2305833.1"/>
    <property type="molecule type" value="Genomic_DNA"/>
</dbReference>
<evidence type="ECO:0000256" key="1">
    <source>
        <dbReference type="ARBA" id="ARBA00022723"/>
    </source>
</evidence>
<sequence>MQGLGVFSTDKSWGVTGKREKIFNASRKFFAQPSEEKNKIRRDEKRVLGYYDTKHTKNVRDWKEGFDFTAHNPIIIPASYKPDEKELTKCYNQWPDYPPKLREVCDDYAKETERLAFKLMELIALSLGFQPDRFHGFFKEQTTFIRLKHYPPCPFPHLALGVGRHKDAGGLTILAQDDVAGLEVKRKSDGEWIWVKPAPNSYIMSVGDIIQSLSRSVPLLDSSYVYNDGPNNPPTALNFGPVFLSSIMYKLSPIEDYELAITLVRPLRLFSEEDMAKEIVLTTENYGSVRRIFLISEKDEVSKKDFQLWMIQRNPPNEVIEMLGSDHMLMMSKPIELWGHLLSIAEKDS</sequence>
<dbReference type="PANTHER" id="PTHR10992">
    <property type="entry name" value="METHYLESTERASE FAMILY MEMBER"/>
    <property type="match status" value="1"/>
</dbReference>
<evidence type="ECO:0000313" key="5">
    <source>
        <dbReference type="EMBL" id="KAF2305833.1"/>
    </source>
</evidence>
<dbReference type="PANTHER" id="PTHR10992:SF1002">
    <property type="entry name" value="SALICYLIC ACID-BINDING PROTEIN 2-LIKE"/>
    <property type="match status" value="1"/>
</dbReference>